<dbReference type="GO" id="GO:0005829">
    <property type="term" value="C:cytosol"/>
    <property type="evidence" value="ECO:0007669"/>
    <property type="project" value="TreeGrafter"/>
</dbReference>
<dbReference type="SUPFAM" id="SSF46785">
    <property type="entry name" value="Winged helix' DNA-binding domain"/>
    <property type="match status" value="1"/>
</dbReference>
<dbReference type="PANTHER" id="PTHR30154:SF34">
    <property type="entry name" value="TRANSCRIPTIONAL REGULATOR AZLB"/>
    <property type="match status" value="1"/>
</dbReference>
<sequence>MPMRLDGLDRRILAALQEDGRLTNVDLADRIGLSPSPCLRRVRLLESAGVIRGYHAQLDRKEVGLGLTVFVSVKVERHHEEPAALLSDQIRAMPEVVSCHLVSGEADFLLQVVVLDLPAYEQFLVGTLLRMPGVRDIRSNFAIQTVKDQAPLPLVHLPVSGGETA</sequence>
<dbReference type="InterPro" id="IPR011991">
    <property type="entry name" value="ArsR-like_HTH"/>
</dbReference>
<dbReference type="EMBL" id="MKIP01000032">
    <property type="protein sequence ID" value="OLP61555.1"/>
    <property type="molecule type" value="Genomic_DNA"/>
</dbReference>
<dbReference type="InterPro" id="IPR019885">
    <property type="entry name" value="Tscrpt_reg_HTH_AsnC-type_CS"/>
</dbReference>
<keyword evidence="3" id="KW-0804">Transcription</keyword>
<keyword evidence="1" id="KW-0805">Transcription regulation</keyword>
<dbReference type="PRINTS" id="PR00033">
    <property type="entry name" value="HTHASNC"/>
</dbReference>
<dbReference type="CDD" id="cd00090">
    <property type="entry name" value="HTH_ARSR"/>
    <property type="match status" value="1"/>
</dbReference>
<evidence type="ECO:0000256" key="3">
    <source>
        <dbReference type="ARBA" id="ARBA00023163"/>
    </source>
</evidence>
<evidence type="ECO:0000256" key="2">
    <source>
        <dbReference type="ARBA" id="ARBA00023125"/>
    </source>
</evidence>
<dbReference type="PANTHER" id="PTHR30154">
    <property type="entry name" value="LEUCINE-RESPONSIVE REGULATORY PROTEIN"/>
    <property type="match status" value="1"/>
</dbReference>
<dbReference type="PROSITE" id="PS50956">
    <property type="entry name" value="HTH_ASNC_2"/>
    <property type="match status" value="1"/>
</dbReference>
<dbReference type="PROSITE" id="PS00519">
    <property type="entry name" value="HTH_ASNC_1"/>
    <property type="match status" value="1"/>
</dbReference>
<dbReference type="Gene3D" id="3.30.70.920">
    <property type="match status" value="1"/>
</dbReference>
<protein>
    <submittedName>
        <fullName evidence="5">AsnC family transcriptional regulator</fullName>
    </submittedName>
</protein>
<dbReference type="FunFam" id="1.10.10.10:FF:000186">
    <property type="entry name" value="AsnC family transcriptional regulator"/>
    <property type="match status" value="1"/>
</dbReference>
<feature type="domain" description="HTH asnC-type" evidence="4">
    <location>
        <begin position="5"/>
        <end position="66"/>
    </location>
</feature>
<evidence type="ECO:0000313" key="6">
    <source>
        <dbReference type="Proteomes" id="UP000186364"/>
    </source>
</evidence>
<evidence type="ECO:0000313" key="5">
    <source>
        <dbReference type="EMBL" id="OLP61555.1"/>
    </source>
</evidence>
<dbReference type="RefSeq" id="WP_075626587.1">
    <property type="nucleotide sequence ID" value="NZ_FOAM01000011.1"/>
</dbReference>
<dbReference type="SUPFAM" id="SSF54909">
    <property type="entry name" value="Dimeric alpha+beta barrel"/>
    <property type="match status" value="1"/>
</dbReference>
<organism evidence="5 6">
    <name type="scientific">Xaviernesmea oryzae</name>
    <dbReference type="NCBI Taxonomy" id="464029"/>
    <lineage>
        <taxon>Bacteria</taxon>
        <taxon>Pseudomonadati</taxon>
        <taxon>Pseudomonadota</taxon>
        <taxon>Alphaproteobacteria</taxon>
        <taxon>Hyphomicrobiales</taxon>
        <taxon>Rhizobiaceae</taxon>
        <taxon>Rhizobium/Agrobacterium group</taxon>
        <taxon>Xaviernesmea</taxon>
    </lineage>
</organism>
<name>A0A1Q9B0P9_9HYPH</name>
<evidence type="ECO:0000259" key="4">
    <source>
        <dbReference type="PROSITE" id="PS50956"/>
    </source>
</evidence>
<comment type="caution">
    <text evidence="5">The sequence shown here is derived from an EMBL/GenBank/DDBJ whole genome shotgun (WGS) entry which is preliminary data.</text>
</comment>
<dbReference type="InterPro" id="IPR019887">
    <property type="entry name" value="Tscrpt_reg_AsnC/Lrp_C"/>
</dbReference>
<dbReference type="InterPro" id="IPR036388">
    <property type="entry name" value="WH-like_DNA-bd_sf"/>
</dbReference>
<dbReference type="Pfam" id="PF13412">
    <property type="entry name" value="HTH_24"/>
    <property type="match status" value="1"/>
</dbReference>
<dbReference type="SMART" id="SM00344">
    <property type="entry name" value="HTH_ASNC"/>
    <property type="match status" value="1"/>
</dbReference>
<evidence type="ECO:0000256" key="1">
    <source>
        <dbReference type="ARBA" id="ARBA00023015"/>
    </source>
</evidence>
<accession>A0A1Q9B0P9</accession>
<dbReference type="InterPro" id="IPR011008">
    <property type="entry name" value="Dimeric_a/b-barrel"/>
</dbReference>
<dbReference type="InterPro" id="IPR019888">
    <property type="entry name" value="Tscrpt_reg_AsnC-like"/>
</dbReference>
<dbReference type="Proteomes" id="UP000186364">
    <property type="component" value="Unassembled WGS sequence"/>
</dbReference>
<keyword evidence="6" id="KW-1185">Reference proteome</keyword>
<dbReference type="GO" id="GO:0043200">
    <property type="term" value="P:response to amino acid"/>
    <property type="evidence" value="ECO:0007669"/>
    <property type="project" value="TreeGrafter"/>
</dbReference>
<keyword evidence="2" id="KW-0238">DNA-binding</keyword>
<dbReference type="InterPro" id="IPR036390">
    <property type="entry name" value="WH_DNA-bd_sf"/>
</dbReference>
<dbReference type="InterPro" id="IPR000485">
    <property type="entry name" value="AsnC-type_HTH_dom"/>
</dbReference>
<dbReference type="Gene3D" id="1.10.10.10">
    <property type="entry name" value="Winged helix-like DNA-binding domain superfamily/Winged helix DNA-binding domain"/>
    <property type="match status" value="1"/>
</dbReference>
<dbReference type="GO" id="GO:0006355">
    <property type="term" value="P:regulation of DNA-templated transcription"/>
    <property type="evidence" value="ECO:0007669"/>
    <property type="project" value="UniProtKB-ARBA"/>
</dbReference>
<proteinExistence type="predicted"/>
<dbReference type="Pfam" id="PF01037">
    <property type="entry name" value="AsnC_trans_reg"/>
    <property type="match status" value="1"/>
</dbReference>
<dbReference type="GO" id="GO:0043565">
    <property type="term" value="F:sequence-specific DNA binding"/>
    <property type="evidence" value="ECO:0007669"/>
    <property type="project" value="InterPro"/>
</dbReference>
<dbReference type="OrthoDB" id="9812082at2"/>
<gene>
    <name evidence="5" type="ORF">BJF93_00910</name>
</gene>
<dbReference type="AlphaFoldDB" id="A0A1Q9B0P9"/>
<reference evidence="5 6" key="1">
    <citation type="submission" date="2016-09" db="EMBL/GenBank/DDBJ databases">
        <title>Rhizobium sp. nov., a novel species isolated from the rice rhizosphere.</title>
        <authorList>
            <person name="Zhao J."/>
            <person name="Zhang X."/>
        </authorList>
    </citation>
    <scope>NUCLEOTIDE SEQUENCE [LARGE SCALE GENOMIC DNA]</scope>
    <source>
        <strain evidence="5 6">1.7048</strain>
    </source>
</reference>